<feature type="domain" description="NAD(P)-binding" evidence="2">
    <location>
        <begin position="8"/>
        <end position="200"/>
    </location>
</feature>
<evidence type="ECO:0000259" key="2">
    <source>
        <dbReference type="Pfam" id="PF13460"/>
    </source>
</evidence>
<proteinExistence type="predicted"/>
<dbReference type="OrthoDB" id="3191258at2"/>
<reference evidence="4" key="1">
    <citation type="submission" date="2015-02" db="EMBL/GenBank/DDBJ databases">
        <title>Draft Genome of Frankia sp. CpI1-S.</title>
        <authorList>
            <person name="Oshone R.T."/>
            <person name="Ngom M."/>
            <person name="Ghodhbane-Gtari F."/>
            <person name="Gtari M."/>
            <person name="Morris K."/>
            <person name="Thomas K."/>
            <person name="Sen A."/>
            <person name="Tisa L.S."/>
        </authorList>
    </citation>
    <scope>NUCLEOTIDE SEQUENCE [LARGE SCALE GENOMIC DNA]</scope>
    <source>
        <strain evidence="4">CpI1-S</strain>
    </source>
</reference>
<dbReference type="InterPro" id="IPR051606">
    <property type="entry name" value="Polyketide_Oxido-like"/>
</dbReference>
<dbReference type="EMBL" id="JYFN01000075">
    <property type="protein sequence ID" value="KJE19997.1"/>
    <property type="molecule type" value="Genomic_DNA"/>
</dbReference>
<dbReference type="Pfam" id="PF13460">
    <property type="entry name" value="NAD_binding_10"/>
    <property type="match status" value="1"/>
</dbReference>
<dbReference type="SUPFAM" id="SSF51735">
    <property type="entry name" value="NAD(P)-binding Rossmann-fold domains"/>
    <property type="match status" value="1"/>
</dbReference>
<comment type="caution">
    <text evidence="3">The sequence shown here is derived from an EMBL/GenBank/DDBJ whole genome shotgun (WGS) entry which is preliminary data.</text>
</comment>
<evidence type="ECO:0000313" key="4">
    <source>
        <dbReference type="Proteomes" id="UP000032545"/>
    </source>
</evidence>
<dbReference type="PATRIC" id="fig|1502723.3.peg.6327"/>
<evidence type="ECO:0000313" key="3">
    <source>
        <dbReference type="EMBL" id="KJE19997.1"/>
    </source>
</evidence>
<dbReference type="Gene3D" id="3.40.50.720">
    <property type="entry name" value="NAD(P)-binding Rossmann-like Domain"/>
    <property type="match status" value="1"/>
</dbReference>
<dbReference type="InterPro" id="IPR016040">
    <property type="entry name" value="NAD(P)-bd_dom"/>
</dbReference>
<dbReference type="Proteomes" id="UP000032545">
    <property type="component" value="Unassembled WGS sequence"/>
</dbReference>
<dbReference type="GO" id="GO:0016646">
    <property type="term" value="F:oxidoreductase activity, acting on the CH-NH group of donors, NAD or NADP as acceptor"/>
    <property type="evidence" value="ECO:0007669"/>
    <property type="project" value="TreeGrafter"/>
</dbReference>
<organism evidence="3 4">
    <name type="scientific">Frankia torreyi</name>
    <dbReference type="NCBI Taxonomy" id="1856"/>
    <lineage>
        <taxon>Bacteria</taxon>
        <taxon>Bacillati</taxon>
        <taxon>Actinomycetota</taxon>
        <taxon>Actinomycetes</taxon>
        <taxon>Frankiales</taxon>
        <taxon>Frankiaceae</taxon>
        <taxon>Frankia</taxon>
    </lineage>
</organism>
<protein>
    <submittedName>
        <fullName evidence="3">Putative NADH-flavin reductase</fullName>
    </submittedName>
</protein>
<name>A0A0D8B9E1_9ACTN</name>
<reference evidence="3 4" key="2">
    <citation type="journal article" date="2016" name="Genome Announc.">
        <title>Permanent Draft Genome Sequences for Two Variants of Frankia sp. Strain CpI1, the First Frankia Strain Isolated from Root Nodules of Comptonia peregrina.</title>
        <authorList>
            <person name="Oshone R."/>
            <person name="Hurst S.G.IV."/>
            <person name="Abebe-Akele F."/>
            <person name="Simpson S."/>
            <person name="Morris K."/>
            <person name="Thomas W.K."/>
            <person name="Tisa L.S."/>
        </authorList>
    </citation>
    <scope>NUCLEOTIDE SEQUENCE [LARGE SCALE GENOMIC DNA]</scope>
    <source>
        <strain evidence="4">CpI1-S</strain>
    </source>
</reference>
<dbReference type="RefSeq" id="WP_044888152.1">
    <property type="nucleotide sequence ID" value="NZ_JYFN01000075.1"/>
</dbReference>
<sequence>MARIVIFGAGGQIGRRITDEAIRRGHEVTAVEVDAARVKKLPRKANAVEGDATSRDSVQRLAQEADAIVVAVGGVDRPVHANAARTLVDVLPRIGDQAPAVLHVSSGGTLEDDNGQRLVDSPDFPAAERKDALDQVDALDVYRGARNVRWAAIAPPPRNLGQGQRRGAYRTGNDRPVVDAQGEIGISYEDFAIAAVDEVEKPRNRNRRFTVGN</sequence>
<dbReference type="PANTHER" id="PTHR43355">
    <property type="entry name" value="FLAVIN REDUCTASE (NADPH)"/>
    <property type="match status" value="1"/>
</dbReference>
<keyword evidence="4" id="KW-1185">Reference proteome</keyword>
<gene>
    <name evidence="3" type="ORF">FF36_05714</name>
</gene>
<dbReference type="AlphaFoldDB" id="A0A0D8B9E1"/>
<dbReference type="PANTHER" id="PTHR43355:SF2">
    <property type="entry name" value="FLAVIN REDUCTASE (NADPH)"/>
    <property type="match status" value="1"/>
</dbReference>
<accession>A0A0D8B9E1</accession>
<feature type="region of interest" description="Disordered" evidence="1">
    <location>
        <begin position="156"/>
        <end position="176"/>
    </location>
</feature>
<evidence type="ECO:0000256" key="1">
    <source>
        <dbReference type="SAM" id="MobiDB-lite"/>
    </source>
</evidence>
<dbReference type="InterPro" id="IPR036291">
    <property type="entry name" value="NAD(P)-bd_dom_sf"/>
</dbReference>